<keyword evidence="3" id="KW-1185">Reference proteome</keyword>
<dbReference type="SUPFAM" id="SSF52540">
    <property type="entry name" value="P-loop containing nucleoside triphosphate hydrolases"/>
    <property type="match status" value="2"/>
</dbReference>
<dbReference type="PANTHER" id="PTHR48040:SF42">
    <property type="entry name" value="ABC TRANSPORTER DOMAIN-CONTAINING PROTEIN"/>
    <property type="match status" value="1"/>
</dbReference>
<organism evidence="2 3">
    <name type="scientific">Dipteronia sinensis</name>
    <dbReference type="NCBI Taxonomy" id="43782"/>
    <lineage>
        <taxon>Eukaryota</taxon>
        <taxon>Viridiplantae</taxon>
        <taxon>Streptophyta</taxon>
        <taxon>Embryophyta</taxon>
        <taxon>Tracheophyta</taxon>
        <taxon>Spermatophyta</taxon>
        <taxon>Magnoliopsida</taxon>
        <taxon>eudicotyledons</taxon>
        <taxon>Gunneridae</taxon>
        <taxon>Pentapetalae</taxon>
        <taxon>rosids</taxon>
        <taxon>malvids</taxon>
        <taxon>Sapindales</taxon>
        <taxon>Sapindaceae</taxon>
        <taxon>Hippocastanoideae</taxon>
        <taxon>Acereae</taxon>
        <taxon>Dipteronia</taxon>
    </lineage>
</organism>
<dbReference type="Proteomes" id="UP001281410">
    <property type="component" value="Unassembled WGS sequence"/>
</dbReference>
<keyword evidence="1" id="KW-0812">Transmembrane</keyword>
<protein>
    <submittedName>
        <fullName evidence="2">Uncharacterized protein</fullName>
    </submittedName>
</protein>
<name>A0AAE0B043_9ROSI</name>
<evidence type="ECO:0000256" key="1">
    <source>
        <dbReference type="SAM" id="Phobius"/>
    </source>
</evidence>
<proteinExistence type="predicted"/>
<dbReference type="EMBL" id="JANJYJ010000002">
    <property type="protein sequence ID" value="KAK3226769.1"/>
    <property type="molecule type" value="Genomic_DNA"/>
</dbReference>
<dbReference type="PANTHER" id="PTHR48040">
    <property type="entry name" value="PLEIOTROPIC DRUG RESISTANCE PROTEIN 1-LIKE ISOFORM X1"/>
    <property type="match status" value="1"/>
</dbReference>
<gene>
    <name evidence="2" type="ORF">Dsin_006631</name>
</gene>
<dbReference type="InterPro" id="IPR027417">
    <property type="entry name" value="P-loop_NTPase"/>
</dbReference>
<keyword evidence="1" id="KW-0472">Membrane</keyword>
<feature type="transmembrane region" description="Helical" evidence="1">
    <location>
        <begin position="211"/>
        <end position="234"/>
    </location>
</feature>
<dbReference type="Gene3D" id="3.40.50.300">
    <property type="entry name" value="P-loop containing nucleotide triphosphate hydrolases"/>
    <property type="match status" value="1"/>
</dbReference>
<comment type="caution">
    <text evidence="2">The sequence shown here is derived from an EMBL/GenBank/DDBJ whole genome shotgun (WGS) entry which is preliminary data.</text>
</comment>
<evidence type="ECO:0000313" key="3">
    <source>
        <dbReference type="Proteomes" id="UP001281410"/>
    </source>
</evidence>
<reference evidence="2" key="1">
    <citation type="journal article" date="2023" name="Plant J.">
        <title>Genome sequences and population genomics provide insights into the demographic history, inbreeding, and mutation load of two 'living fossil' tree species of Dipteronia.</title>
        <authorList>
            <person name="Feng Y."/>
            <person name="Comes H.P."/>
            <person name="Chen J."/>
            <person name="Zhu S."/>
            <person name="Lu R."/>
            <person name="Zhang X."/>
            <person name="Li P."/>
            <person name="Qiu J."/>
            <person name="Olsen K.M."/>
            <person name="Qiu Y."/>
        </authorList>
    </citation>
    <scope>NUCLEOTIDE SEQUENCE</scope>
    <source>
        <strain evidence="2">NBL</strain>
    </source>
</reference>
<keyword evidence="1" id="KW-1133">Transmembrane helix</keyword>
<dbReference type="AlphaFoldDB" id="A0AAE0B043"/>
<accession>A0AAE0B043</accession>
<evidence type="ECO:0000313" key="2">
    <source>
        <dbReference type="EMBL" id="KAK3226769.1"/>
    </source>
</evidence>
<sequence length="242" mass="27231">MLAESSKPSRITLLLGSPGSGKTTLMLTLAGKLGDDLRFQKPDILEISSSHQTLGLDICADIMVGDDMRRGISGVQKKRILNEFHIYPNVRFSTDDNLGYVLEVNHLVLPFTRSKQQDLFKLLGAMYSAVLFLGANNATSMQPFFSVERTEIPVWWRWCYWASPVSWTLYGVLASQVGDIDTPLPMPGGPTNITITVKEYLKATYGMDRDFLPYVAIAHVVWVLLFIFLFAFGIKSLNFQRR</sequence>